<feature type="compositionally biased region" description="Basic and acidic residues" evidence="1">
    <location>
        <begin position="132"/>
        <end position="151"/>
    </location>
</feature>
<dbReference type="Proteomes" id="UP000765509">
    <property type="component" value="Unassembled WGS sequence"/>
</dbReference>
<gene>
    <name evidence="2" type="ORF">O181_041274</name>
</gene>
<dbReference type="EMBL" id="AVOT02016387">
    <property type="protein sequence ID" value="MBW0501559.1"/>
    <property type="molecule type" value="Genomic_DNA"/>
</dbReference>
<name>A0A9Q3DDW2_9BASI</name>
<dbReference type="AlphaFoldDB" id="A0A9Q3DDW2"/>
<accession>A0A9Q3DDW2</accession>
<sequence>MTVQHSPQAKKKRSQRHQAVLTPTARAPLGHTQSVHQLNSNLGRGPQMEGAEPSRRGGVNLQELIDINLELDTRYHKRQKEKGSHQEKKPPIIGSNSSKPPQGSSSKRPYHRKNKQGNNFQVSKDNPRASLLKRDNKLIGSEKERRIKEGL</sequence>
<keyword evidence="3" id="KW-1185">Reference proteome</keyword>
<evidence type="ECO:0000256" key="1">
    <source>
        <dbReference type="SAM" id="MobiDB-lite"/>
    </source>
</evidence>
<proteinExistence type="predicted"/>
<dbReference type="OrthoDB" id="8942758at2759"/>
<feature type="compositionally biased region" description="Polar residues" evidence="1">
    <location>
        <begin position="31"/>
        <end position="42"/>
    </location>
</feature>
<protein>
    <submittedName>
        <fullName evidence="2">Uncharacterized protein</fullName>
    </submittedName>
</protein>
<evidence type="ECO:0000313" key="2">
    <source>
        <dbReference type="EMBL" id="MBW0501559.1"/>
    </source>
</evidence>
<feature type="region of interest" description="Disordered" evidence="1">
    <location>
        <begin position="1"/>
        <end position="60"/>
    </location>
</feature>
<feature type="compositionally biased region" description="Low complexity" evidence="1">
    <location>
        <begin position="94"/>
        <end position="107"/>
    </location>
</feature>
<organism evidence="2 3">
    <name type="scientific">Austropuccinia psidii MF-1</name>
    <dbReference type="NCBI Taxonomy" id="1389203"/>
    <lineage>
        <taxon>Eukaryota</taxon>
        <taxon>Fungi</taxon>
        <taxon>Dikarya</taxon>
        <taxon>Basidiomycota</taxon>
        <taxon>Pucciniomycotina</taxon>
        <taxon>Pucciniomycetes</taxon>
        <taxon>Pucciniales</taxon>
        <taxon>Sphaerophragmiaceae</taxon>
        <taxon>Austropuccinia</taxon>
    </lineage>
</organism>
<feature type="region of interest" description="Disordered" evidence="1">
    <location>
        <begin position="73"/>
        <end position="151"/>
    </location>
</feature>
<feature type="compositionally biased region" description="Basic and acidic residues" evidence="1">
    <location>
        <begin position="81"/>
        <end position="90"/>
    </location>
</feature>
<evidence type="ECO:0000313" key="3">
    <source>
        <dbReference type="Proteomes" id="UP000765509"/>
    </source>
</evidence>
<reference evidence="2" key="1">
    <citation type="submission" date="2021-03" db="EMBL/GenBank/DDBJ databases">
        <title>Draft genome sequence of rust myrtle Austropuccinia psidii MF-1, a brazilian biotype.</title>
        <authorList>
            <person name="Quecine M.C."/>
            <person name="Pachon D.M.R."/>
            <person name="Bonatelli M.L."/>
            <person name="Correr F.H."/>
            <person name="Franceschini L.M."/>
            <person name="Leite T.F."/>
            <person name="Margarido G.R.A."/>
            <person name="Almeida C.A."/>
            <person name="Ferrarezi J.A."/>
            <person name="Labate C.A."/>
        </authorList>
    </citation>
    <scope>NUCLEOTIDE SEQUENCE</scope>
    <source>
        <strain evidence="2">MF-1</strain>
    </source>
</reference>
<comment type="caution">
    <text evidence="2">The sequence shown here is derived from an EMBL/GenBank/DDBJ whole genome shotgun (WGS) entry which is preliminary data.</text>
</comment>